<protein>
    <submittedName>
        <fullName evidence="1">Uncharacterized protein</fullName>
    </submittedName>
</protein>
<accession>A0A5C6MBA7</accession>
<evidence type="ECO:0000313" key="1">
    <source>
        <dbReference type="EMBL" id="TWW10121.1"/>
    </source>
</evidence>
<gene>
    <name evidence="1" type="ORF">E3A20_07780</name>
</gene>
<reference evidence="1 2" key="1">
    <citation type="submission" date="2019-08" db="EMBL/GenBank/DDBJ databases">
        <title>100 year-old enigma solved: identification of Planctomyces bekefii, the type genus and species of the phylum Planctomycetes.</title>
        <authorList>
            <person name="Svetlana D.N."/>
            <person name="Overmann J."/>
        </authorList>
    </citation>
    <scope>NUCLEOTIDE SEQUENCE [LARGE SCALE GENOMIC DNA]</scope>
    <source>
        <strain evidence="1">Phe10_nw2017</strain>
    </source>
</reference>
<dbReference type="Proteomes" id="UP000321083">
    <property type="component" value="Unassembled WGS sequence"/>
</dbReference>
<dbReference type="AlphaFoldDB" id="A0A5C6MBA7"/>
<dbReference type="EMBL" id="SRHE01000110">
    <property type="protein sequence ID" value="TWW10121.1"/>
    <property type="molecule type" value="Genomic_DNA"/>
</dbReference>
<organism evidence="1 2">
    <name type="scientific">Planctomyces bekefii</name>
    <dbReference type="NCBI Taxonomy" id="1653850"/>
    <lineage>
        <taxon>Bacteria</taxon>
        <taxon>Pseudomonadati</taxon>
        <taxon>Planctomycetota</taxon>
        <taxon>Planctomycetia</taxon>
        <taxon>Planctomycetales</taxon>
        <taxon>Planctomycetaceae</taxon>
        <taxon>Planctomyces</taxon>
    </lineage>
</organism>
<reference evidence="1 2" key="2">
    <citation type="submission" date="2019-08" db="EMBL/GenBank/DDBJ databases">
        <authorList>
            <person name="Henke P."/>
        </authorList>
    </citation>
    <scope>NUCLEOTIDE SEQUENCE [LARGE SCALE GENOMIC DNA]</scope>
    <source>
        <strain evidence="1">Phe10_nw2017</strain>
    </source>
</reference>
<sequence>MDPSALHFQANTPSMSKPLQLNGLPKIPAPSGKRSLGYQYIINSTNKVIEILHHPLPDKLSPKTQNPNEAIQSAQEIDKLLEAIKNINWDTDQIDLEILLKKLTDLKQNTFEYYRCAEIISPHLASLITQNQEFNLSIMNLTLDHLEEFDFPNDQLKIIIDLMNSRLKNSTDIKFDEITQCFKKLKAIDPSQTIELIQNLFNLIKESRYQLPGIKNYLEILEGLEYNNSPEVKPMLGYVLDKLTQSKILTKREIGLVLNFLREKNPELYAGFIRKKSNIIYDKITDDYFNNIVFFLSLPSTETNNQVIAEYINKLENFRSSDDFSIRNCCRLIKYCRNKNKNHANRILLALDKILKNKQDEITEEEKQIILRELNLLKFVNTLTADLEIINRLKEKYYAQTDETSTRNKTEKRFEHLLKDLNIRILPTRYFDGIEMDFLIMIGTGRDTKKINLEIDGKYHNRFYKLKENELRDKYLTGQGVEVIRLKLPNGYLDNSALKKLICEKLGIN</sequence>
<comment type="caution">
    <text evidence="1">The sequence shown here is derived from an EMBL/GenBank/DDBJ whole genome shotgun (WGS) entry which is preliminary data.</text>
</comment>
<evidence type="ECO:0000313" key="2">
    <source>
        <dbReference type="Proteomes" id="UP000321083"/>
    </source>
</evidence>
<proteinExistence type="predicted"/>
<dbReference type="Gene3D" id="3.40.960.10">
    <property type="entry name" value="VSR Endonuclease"/>
    <property type="match status" value="1"/>
</dbReference>
<name>A0A5C6MBA7_9PLAN</name>
<keyword evidence="2" id="KW-1185">Reference proteome</keyword>